<dbReference type="InterPro" id="IPR010181">
    <property type="entry name" value="CGCAxxGCC_motif"/>
</dbReference>
<organism evidence="1 2">
    <name type="scientific">Candidatus Methanoplasma termitum</name>
    <dbReference type="NCBI Taxonomy" id="1577791"/>
    <lineage>
        <taxon>Archaea</taxon>
        <taxon>Methanobacteriati</taxon>
        <taxon>Thermoplasmatota</taxon>
        <taxon>Thermoplasmata</taxon>
        <taxon>Methanomassiliicoccales</taxon>
        <taxon>Methanomassiliicoccaceae</taxon>
        <taxon>Candidatus Methanoplasma</taxon>
    </lineage>
</organism>
<keyword evidence="2" id="KW-1185">Reference proteome</keyword>
<dbReference type="EMBL" id="CP010070">
    <property type="protein sequence ID" value="AIZ56395.1"/>
    <property type="molecule type" value="Genomic_DNA"/>
</dbReference>
<dbReference type="RefSeq" id="WP_048111786.1">
    <property type="nucleotide sequence ID" value="NZ_CP010070.1"/>
</dbReference>
<protein>
    <submittedName>
        <fullName evidence="1">Putative redox-active protein (C_GCAxxG_C_C)</fullName>
    </submittedName>
</protein>
<dbReference type="NCBIfam" id="TIGR01909">
    <property type="entry name" value="C_GCAxxG_C_C"/>
    <property type="match status" value="1"/>
</dbReference>
<name>A0A0A7LB57_9ARCH</name>
<evidence type="ECO:0000313" key="1">
    <source>
        <dbReference type="EMBL" id="AIZ56395.1"/>
    </source>
</evidence>
<dbReference type="Proteomes" id="UP000030787">
    <property type="component" value="Chromosome"/>
</dbReference>
<accession>A0A0A7LB57</accession>
<evidence type="ECO:0000313" key="2">
    <source>
        <dbReference type="Proteomes" id="UP000030787"/>
    </source>
</evidence>
<dbReference type="GeneID" id="24818172"/>
<dbReference type="HOGENOM" id="CLU_091283_1_1_2"/>
<proteinExistence type="predicted"/>
<dbReference type="STRING" id="1577791.Mpt1_c05030"/>
<gene>
    <name evidence="1" type="ORF">Mpt1_c05030</name>
</gene>
<dbReference type="OrthoDB" id="76803at2157"/>
<dbReference type="AlphaFoldDB" id="A0A0A7LB57"/>
<dbReference type="KEGG" id="mear:Mpt1_c05030"/>
<dbReference type="Pfam" id="PF09719">
    <property type="entry name" value="C_GCAxxG_C_C"/>
    <property type="match status" value="1"/>
</dbReference>
<reference evidence="1 2" key="1">
    <citation type="journal article" date="2014" name="Appl. Environ. Microbiol.">
        <title>Comparative Genome Analysis of 'Candidatus Methanoplasma termitum' Indicates a New Mode of Energy Metabolism in the Seventh Order of Methanogens.</title>
        <authorList>
            <person name="Lang K."/>
            <person name="Schuldes J."/>
            <person name="Klingl A."/>
            <person name="Poehlein A."/>
            <person name="Daniel R."/>
            <person name="Brune A."/>
        </authorList>
    </citation>
    <scope>NUCLEOTIDE SEQUENCE [LARGE SCALE GENOMIC DNA]</scope>
    <source>
        <strain evidence="2">Mpt1</strain>
    </source>
</reference>
<sequence length="138" mass="14694">MGNDVKQAQDYFRNGLYCSQAVLMTFCERYGLDKDTAFKISCGLNSGARCADICGAASGAILVIGLKHGGSKEICNAKTEEFLRSFKDKTSGILCRDILGCDISTEEGRDKAKREGLFGTVCVSAVAGAAKALDELGY</sequence>